<proteinExistence type="predicted"/>
<dbReference type="Pfam" id="PF16994">
    <property type="entry name" value="Glyco_trans_4_5"/>
    <property type="match status" value="1"/>
</dbReference>
<keyword evidence="3" id="KW-0472">Membrane</keyword>
<keyword evidence="1" id="KW-0328">Glycosyltransferase</keyword>
<dbReference type="OMA" id="RQWLTWC"/>
<feature type="compositionally biased region" description="Low complexity" evidence="2">
    <location>
        <begin position="25"/>
        <end position="35"/>
    </location>
</feature>
<accession>A0A5P1FRD9</accession>
<keyword evidence="3" id="KW-0812">Transmembrane</keyword>
<sequence length="587" mass="65192">MEEISGKVDLHGKFLRPNSNLSPLSLKTSLSGKSSPRNSPAYRRLGSSGTPRRNFRGSTGKFVWIRNNRVVFWLMLILIWAYIGFHVQSQWAHGDHKTEFIGYRSLRRSVKTEENAIKGANNTNAPGKARLSVEGKKGLDSNSGINLMKKGRKVRRLRRGPVKVKEVVGENQTRYMDEGMIPRKNTSYGLIVGPFSQTEDSVLGSSSGKKSGNCNRKAEFARLVSSKKFVLVFHELSMTGAPLSMLELGAEILSCDGLVYAIVLSWKGGLMGELKKRGIKVLRHDRGSAEFQVCPRKADHIIEQDRLSALSWIRNNDMLVMSLSSINPGKGQLLLLEAAFLVTEHNVFLEDPKRYELMEEDKLPGVAHQNQSINQTDKPADGLEKSNSTRVNSKKKKKTKQHIKTPTDGEQRQPRNLLSEVAGQQAETLKVLIGSIGSKSNKELYLKEILEFLSLHSNSSKAVLWTPATACVAALYAAADVYVINAQGIGETFGRVTVEAMAFGLPVLGTDAGGTREIVDHKVTGLLHPIGHEGTKTLAQHIQYLLNNPSARKKMGKNGRNKVQEKYLKHHTYESFAKVLFKSMRPR</sequence>
<keyword evidence="3" id="KW-1133">Transmembrane helix</keyword>
<keyword evidence="1" id="KW-0808">Transferase</keyword>
<dbReference type="PANTHER" id="PTHR47778:SF2">
    <property type="entry name" value="GLYCOSYL TRANSFERASE FAMILY 1 DOMAIN-CONTAINING PROTEIN"/>
    <property type="match status" value="1"/>
</dbReference>
<dbReference type="Gene3D" id="3.40.50.2000">
    <property type="entry name" value="Glycogen Phosphorylase B"/>
    <property type="match status" value="1"/>
</dbReference>
<evidence type="ECO:0000256" key="1">
    <source>
        <dbReference type="ARBA" id="ARBA00022676"/>
    </source>
</evidence>
<dbReference type="CDD" id="cd03801">
    <property type="entry name" value="GT4_PimA-like"/>
    <property type="match status" value="1"/>
</dbReference>
<dbReference type="EMBL" id="CM007381">
    <property type="protein sequence ID" value="ONK80788.1"/>
    <property type="molecule type" value="Genomic_DNA"/>
</dbReference>
<dbReference type="SUPFAM" id="SSF53756">
    <property type="entry name" value="UDP-Glycosyltransferase/glycogen phosphorylase"/>
    <property type="match status" value="1"/>
</dbReference>
<evidence type="ECO:0000259" key="4">
    <source>
        <dbReference type="Pfam" id="PF00534"/>
    </source>
</evidence>
<dbReference type="CDD" id="cd01635">
    <property type="entry name" value="Glycosyltransferase_GTB-type"/>
    <property type="match status" value="1"/>
</dbReference>
<dbReference type="Gramene" id="ONK80788">
    <property type="protein sequence ID" value="ONK80788"/>
    <property type="gene ID" value="A4U43_C01F21740"/>
</dbReference>
<organism evidence="5 6">
    <name type="scientific">Asparagus officinalis</name>
    <name type="common">Garden asparagus</name>
    <dbReference type="NCBI Taxonomy" id="4686"/>
    <lineage>
        <taxon>Eukaryota</taxon>
        <taxon>Viridiplantae</taxon>
        <taxon>Streptophyta</taxon>
        <taxon>Embryophyta</taxon>
        <taxon>Tracheophyta</taxon>
        <taxon>Spermatophyta</taxon>
        <taxon>Magnoliopsida</taxon>
        <taxon>Liliopsida</taxon>
        <taxon>Asparagales</taxon>
        <taxon>Asparagaceae</taxon>
        <taxon>Asparagoideae</taxon>
        <taxon>Asparagus</taxon>
    </lineage>
</organism>
<evidence type="ECO:0000313" key="6">
    <source>
        <dbReference type="Proteomes" id="UP000243459"/>
    </source>
</evidence>
<reference evidence="6" key="1">
    <citation type="journal article" date="2017" name="Nat. Commun.">
        <title>The asparagus genome sheds light on the origin and evolution of a young Y chromosome.</title>
        <authorList>
            <person name="Harkess A."/>
            <person name="Zhou J."/>
            <person name="Xu C."/>
            <person name="Bowers J.E."/>
            <person name="Van der Hulst R."/>
            <person name="Ayyampalayam S."/>
            <person name="Mercati F."/>
            <person name="Riccardi P."/>
            <person name="McKain M.R."/>
            <person name="Kakrana A."/>
            <person name="Tang H."/>
            <person name="Ray J."/>
            <person name="Groenendijk J."/>
            <person name="Arikit S."/>
            <person name="Mathioni S.M."/>
            <person name="Nakano M."/>
            <person name="Shan H."/>
            <person name="Telgmann-Rauber A."/>
            <person name="Kanno A."/>
            <person name="Yue Z."/>
            <person name="Chen H."/>
            <person name="Li W."/>
            <person name="Chen Y."/>
            <person name="Xu X."/>
            <person name="Zhang Y."/>
            <person name="Luo S."/>
            <person name="Chen H."/>
            <person name="Gao J."/>
            <person name="Mao Z."/>
            <person name="Pires J.C."/>
            <person name="Luo M."/>
            <person name="Kudrna D."/>
            <person name="Wing R.A."/>
            <person name="Meyers B.C."/>
            <person name="Yi K."/>
            <person name="Kong H."/>
            <person name="Lavrijsen P."/>
            <person name="Sunseri F."/>
            <person name="Falavigna A."/>
            <person name="Ye Y."/>
            <person name="Leebens-Mack J.H."/>
            <person name="Chen G."/>
        </authorList>
    </citation>
    <scope>NUCLEOTIDE SEQUENCE [LARGE SCALE GENOMIC DNA]</scope>
    <source>
        <strain evidence="6">cv. DH0086</strain>
    </source>
</reference>
<feature type="domain" description="Glycosyl transferase family 1" evidence="4">
    <location>
        <begin position="430"/>
        <end position="561"/>
    </location>
</feature>
<dbReference type="GO" id="GO:0016757">
    <property type="term" value="F:glycosyltransferase activity"/>
    <property type="evidence" value="ECO:0007669"/>
    <property type="project" value="UniProtKB-KW"/>
</dbReference>
<evidence type="ECO:0000256" key="2">
    <source>
        <dbReference type="SAM" id="MobiDB-lite"/>
    </source>
</evidence>
<protein>
    <recommendedName>
        <fullName evidence="4">Glycosyl transferase family 1 domain-containing protein</fullName>
    </recommendedName>
</protein>
<dbReference type="Pfam" id="PF00534">
    <property type="entry name" value="Glycos_transf_1"/>
    <property type="match status" value="1"/>
</dbReference>
<feature type="compositionally biased region" description="Polar residues" evidence="2">
    <location>
        <begin position="368"/>
        <end position="377"/>
    </location>
</feature>
<feature type="transmembrane region" description="Helical" evidence="3">
    <location>
        <begin position="70"/>
        <end position="87"/>
    </location>
</feature>
<name>A0A5P1FRD9_ASPOF</name>
<dbReference type="Proteomes" id="UP000243459">
    <property type="component" value="Chromosome 1"/>
</dbReference>
<dbReference type="PANTHER" id="PTHR47778">
    <property type="entry name" value="BNAA05G14870D PROTEIN"/>
    <property type="match status" value="1"/>
</dbReference>
<feature type="compositionally biased region" description="Basic residues" evidence="2">
    <location>
        <begin position="392"/>
        <end position="403"/>
    </location>
</feature>
<gene>
    <name evidence="5" type="ORF">A4U43_C01F21740</name>
</gene>
<dbReference type="InterPro" id="IPR001296">
    <property type="entry name" value="Glyco_trans_1"/>
</dbReference>
<dbReference type="InterPro" id="IPR041693">
    <property type="entry name" value="Glyco_trans_4_5"/>
</dbReference>
<dbReference type="AlphaFoldDB" id="A0A5P1FRD9"/>
<evidence type="ECO:0000256" key="3">
    <source>
        <dbReference type="SAM" id="Phobius"/>
    </source>
</evidence>
<feature type="region of interest" description="Disordered" evidence="2">
    <location>
        <begin position="365"/>
        <end position="415"/>
    </location>
</feature>
<keyword evidence="6" id="KW-1185">Reference proteome</keyword>
<feature type="region of interest" description="Disordered" evidence="2">
    <location>
        <begin position="25"/>
        <end position="53"/>
    </location>
</feature>
<evidence type="ECO:0000313" key="5">
    <source>
        <dbReference type="EMBL" id="ONK80788.1"/>
    </source>
</evidence>